<organism evidence="1">
    <name type="scientific">Paenibacillus sp. SYP-B3998</name>
    <dbReference type="NCBI Taxonomy" id="2678564"/>
    <lineage>
        <taxon>Bacteria</taxon>
        <taxon>Bacillati</taxon>
        <taxon>Bacillota</taxon>
        <taxon>Bacilli</taxon>
        <taxon>Bacillales</taxon>
        <taxon>Paenibacillaceae</taxon>
        <taxon>Paenibacillus</taxon>
    </lineage>
</organism>
<dbReference type="RefSeq" id="WP_163953646.1">
    <property type="nucleotide sequence ID" value="NZ_JAAIKC010000020.1"/>
</dbReference>
<name>A0A6G4A726_9BACL</name>
<dbReference type="EMBL" id="JAAIKC010000020">
    <property type="protein sequence ID" value="NEW09621.1"/>
    <property type="molecule type" value="Genomic_DNA"/>
</dbReference>
<reference evidence="1" key="1">
    <citation type="submission" date="2020-02" db="EMBL/GenBank/DDBJ databases">
        <authorList>
            <person name="Shen X.-R."/>
            <person name="Zhang Y.-X."/>
        </authorList>
    </citation>
    <scope>NUCLEOTIDE SEQUENCE</scope>
    <source>
        <strain evidence="1">SYP-B3998</strain>
    </source>
</reference>
<evidence type="ECO:0000313" key="1">
    <source>
        <dbReference type="EMBL" id="NEW09621.1"/>
    </source>
</evidence>
<proteinExistence type="predicted"/>
<accession>A0A6G4A726</accession>
<dbReference type="AlphaFoldDB" id="A0A6G4A726"/>
<protein>
    <submittedName>
        <fullName evidence="1">Uncharacterized protein</fullName>
    </submittedName>
</protein>
<gene>
    <name evidence="1" type="ORF">GK047_27210</name>
</gene>
<sequence>MYDWKRDERLVFQLGYILEWDLARRQRNNPTSNYCTLAFILDWLSMYRNPLPLDSSNLVDSSHYLSHLDANPTIVDAIPFSPLS</sequence>
<comment type="caution">
    <text evidence="1">The sequence shown here is derived from an EMBL/GenBank/DDBJ whole genome shotgun (WGS) entry which is preliminary data.</text>
</comment>